<feature type="region of interest" description="Disordered" evidence="1">
    <location>
        <begin position="120"/>
        <end position="152"/>
    </location>
</feature>
<feature type="region of interest" description="Disordered" evidence="1">
    <location>
        <begin position="270"/>
        <end position="298"/>
    </location>
</feature>
<protein>
    <submittedName>
        <fullName evidence="3">Uncharacterized protein LOC120251628</fullName>
    </submittedName>
</protein>
<keyword evidence="2" id="KW-1185">Reference proteome</keyword>
<dbReference type="PANTHER" id="PTHR33671">
    <property type="entry name" value="N-METHYLTRANSFERASE, PUTATIVE (DUF688)-RELATED"/>
    <property type="match status" value="1"/>
</dbReference>
<dbReference type="PANTHER" id="PTHR33671:SF2">
    <property type="entry name" value="N-METHYLTRANSFERASE, PUTATIVE (DUF688)-RELATED"/>
    <property type="match status" value="1"/>
</dbReference>
<feature type="compositionally biased region" description="Polar residues" evidence="1">
    <location>
        <begin position="338"/>
        <end position="350"/>
    </location>
</feature>
<feature type="compositionally biased region" description="Acidic residues" evidence="1">
    <location>
        <begin position="278"/>
        <end position="298"/>
    </location>
</feature>
<dbReference type="AlphaFoldDB" id="A0AB40AMB8"/>
<proteinExistence type="predicted"/>
<name>A0AB40AMB8_DIOCR</name>
<feature type="region of interest" description="Disordered" evidence="1">
    <location>
        <begin position="620"/>
        <end position="658"/>
    </location>
</feature>
<feature type="compositionally biased region" description="Polar residues" evidence="1">
    <location>
        <begin position="386"/>
        <end position="401"/>
    </location>
</feature>
<accession>A0AB40AMB8</accession>
<reference evidence="3" key="1">
    <citation type="submission" date="2025-08" db="UniProtKB">
        <authorList>
            <consortium name="RefSeq"/>
        </authorList>
    </citation>
    <scope>IDENTIFICATION</scope>
</reference>
<feature type="region of interest" description="Disordered" evidence="1">
    <location>
        <begin position="384"/>
        <end position="458"/>
    </location>
</feature>
<dbReference type="Pfam" id="PF05097">
    <property type="entry name" value="DUF688"/>
    <property type="match status" value="1"/>
</dbReference>
<sequence>MEDKRLDFDAPLLSVRRFSSPARPPAGVKRPEAERRVSLPFYKADLKSGPVARPGIVPFVWEQTPGRPKDGPLPVSVRTRPKPPPGRILYENLENGTESSWTVASVSSAVSGGDVVGMEEVKVEKKKEEDEEKREERREEKRVVPAKPGGYEEEDDAFLDAFDTLSRTESFYMNCSVSGLTGGADAGLPHSGLFSTDPQVRDFMMGRFLPAAQAMASSSPQCGSRKPAAQVRETVRMAGRAENGKNGESRRPLPLTYQGRANYGLQYAHEQQGGGLAVEEEDDDDDDDDDGDAEEDYGGDLSKACGLLPKFCMKSSCFLINPVPGMKVRGRLPPPRSQRVNGQQNRNLGNAASLGQAGDEFSWEAVYRHKLGHVNRFQLENESKLTSESNQLTNWSDSPDGSSPYRRSGVDGISPYRNEAPSSPFHEGKGFLGVPTRERKSSKGNSMESFEKDGDHYWEMTPHDSSTKGSGSMSPAIEKTLYVDSVYVPETSHSKSSSVGTMADVRGVVPSDDKGSEAGTGSRRLDEIIPLESFRPDELQDKAAGAVEMEFPICTENPDHLDFSCNKEIKGSEDVDVPLALEAAMHAKNNGNPLQSLLPPPLPKSPSESWLLRTLPSVSYKNPPPQSLLGIQVQPRKQPLRGSSADVRPETKVKSVKQHRQIRFAEVLTKPVSPQ</sequence>
<feature type="compositionally biased region" description="Basic and acidic residues" evidence="1">
    <location>
        <begin position="120"/>
        <end position="143"/>
    </location>
</feature>
<dbReference type="GeneID" id="120251628"/>
<dbReference type="InterPro" id="IPR007789">
    <property type="entry name" value="DUF688"/>
</dbReference>
<feature type="region of interest" description="Disordered" evidence="1">
    <location>
        <begin position="61"/>
        <end position="87"/>
    </location>
</feature>
<organism evidence="2 3">
    <name type="scientific">Dioscorea cayennensis subsp. rotundata</name>
    <name type="common">White Guinea yam</name>
    <name type="synonym">Dioscorea rotundata</name>
    <dbReference type="NCBI Taxonomy" id="55577"/>
    <lineage>
        <taxon>Eukaryota</taxon>
        <taxon>Viridiplantae</taxon>
        <taxon>Streptophyta</taxon>
        <taxon>Embryophyta</taxon>
        <taxon>Tracheophyta</taxon>
        <taxon>Spermatophyta</taxon>
        <taxon>Magnoliopsida</taxon>
        <taxon>Liliopsida</taxon>
        <taxon>Dioscoreales</taxon>
        <taxon>Dioscoreaceae</taxon>
        <taxon>Dioscorea</taxon>
    </lineage>
</organism>
<feature type="compositionally biased region" description="Basic and acidic residues" evidence="1">
    <location>
        <begin position="449"/>
        <end position="458"/>
    </location>
</feature>
<dbReference type="RefSeq" id="XP_039116150.1">
    <property type="nucleotide sequence ID" value="XM_039260216.1"/>
</dbReference>
<evidence type="ECO:0000313" key="3">
    <source>
        <dbReference type="RefSeq" id="XP_039116150.1"/>
    </source>
</evidence>
<dbReference type="Proteomes" id="UP001515500">
    <property type="component" value="Chromosome 20"/>
</dbReference>
<feature type="region of interest" description="Disordered" evidence="1">
    <location>
        <begin position="325"/>
        <end position="353"/>
    </location>
</feature>
<gene>
    <name evidence="3" type="primary">LOC120251628</name>
</gene>
<evidence type="ECO:0000256" key="1">
    <source>
        <dbReference type="SAM" id="MobiDB-lite"/>
    </source>
</evidence>
<evidence type="ECO:0000313" key="2">
    <source>
        <dbReference type="Proteomes" id="UP001515500"/>
    </source>
</evidence>